<accession>A0A0F9JZN9</accession>
<evidence type="ECO:0008006" key="2">
    <source>
        <dbReference type="Google" id="ProtNLM"/>
    </source>
</evidence>
<sequence length="293" mass="34341">MKLSLEIVKKLVKSKDGILLNDKIIKGVRYITIKCNKDGKTWSARLNAIRNEGQWCKDCYNRGRIKPINISKVKELISNKGLELLTTSHIDFWTRIKVRCPKHNREWETSYGTMERGNSSCKLCGHGSVDFNILNKIITDNNATFIKRIKTINTVRNILLKCNIHNHEWTTNVVDIQKLDRWCYYCSLEKRKTSYIKIKSAVEEKGGKLLTEDCCGSLTRIMVKCGSGHKWETCFDYINQGYWCPECPYKTQAKLHDIIKSLFPNCKTHYNYRGFEWLKSNKQLKQRMEIDIW</sequence>
<organism evidence="1">
    <name type="scientific">marine sediment metagenome</name>
    <dbReference type="NCBI Taxonomy" id="412755"/>
    <lineage>
        <taxon>unclassified sequences</taxon>
        <taxon>metagenomes</taxon>
        <taxon>ecological metagenomes</taxon>
    </lineage>
</organism>
<gene>
    <name evidence="1" type="ORF">LCGC14_1696790</name>
</gene>
<dbReference type="EMBL" id="LAZR01014924">
    <property type="protein sequence ID" value="KKM15363.1"/>
    <property type="molecule type" value="Genomic_DNA"/>
</dbReference>
<comment type="caution">
    <text evidence="1">The sequence shown here is derived from an EMBL/GenBank/DDBJ whole genome shotgun (WGS) entry which is preliminary data.</text>
</comment>
<dbReference type="AlphaFoldDB" id="A0A0F9JZN9"/>
<evidence type="ECO:0000313" key="1">
    <source>
        <dbReference type="EMBL" id="KKM15363.1"/>
    </source>
</evidence>
<proteinExistence type="predicted"/>
<name>A0A0F9JZN9_9ZZZZ</name>
<reference evidence="1" key="1">
    <citation type="journal article" date="2015" name="Nature">
        <title>Complex archaea that bridge the gap between prokaryotes and eukaryotes.</title>
        <authorList>
            <person name="Spang A."/>
            <person name="Saw J.H."/>
            <person name="Jorgensen S.L."/>
            <person name="Zaremba-Niedzwiedzka K."/>
            <person name="Martijn J."/>
            <person name="Lind A.E."/>
            <person name="van Eijk R."/>
            <person name="Schleper C."/>
            <person name="Guy L."/>
            <person name="Ettema T.J."/>
        </authorList>
    </citation>
    <scope>NUCLEOTIDE SEQUENCE</scope>
</reference>
<protein>
    <recommendedName>
        <fullName evidence="2">Zinc-ribbon domain-containing protein</fullName>
    </recommendedName>
</protein>
<feature type="non-terminal residue" evidence="1">
    <location>
        <position position="293"/>
    </location>
</feature>